<keyword evidence="2" id="KW-1185">Reference proteome</keyword>
<accession>A0ABS4EWP7</accession>
<evidence type="ECO:0000313" key="1">
    <source>
        <dbReference type="EMBL" id="MBP1862357.1"/>
    </source>
</evidence>
<name>A0ABS4EWP7_9HYPH</name>
<dbReference type="Proteomes" id="UP000823786">
    <property type="component" value="Unassembled WGS sequence"/>
</dbReference>
<comment type="caution">
    <text evidence="1">The sequence shown here is derived from an EMBL/GenBank/DDBJ whole genome shotgun (WGS) entry which is preliminary data.</text>
</comment>
<reference evidence="1 2" key="1">
    <citation type="submission" date="2021-03" db="EMBL/GenBank/DDBJ databases">
        <title>Genomic Encyclopedia of Type Strains, Phase IV (KMG-IV): sequencing the most valuable type-strain genomes for metagenomic binning, comparative biology and taxonomic classification.</title>
        <authorList>
            <person name="Goeker M."/>
        </authorList>
    </citation>
    <scope>NUCLEOTIDE SEQUENCE [LARGE SCALE GENOMIC DNA]</scope>
    <source>
        <strain evidence="1 2">DSM 26427</strain>
    </source>
</reference>
<dbReference type="EMBL" id="JAGGJV010000020">
    <property type="protein sequence ID" value="MBP1862357.1"/>
    <property type="molecule type" value="Genomic_DNA"/>
</dbReference>
<proteinExistence type="predicted"/>
<evidence type="ECO:0000313" key="2">
    <source>
        <dbReference type="Proteomes" id="UP000823786"/>
    </source>
</evidence>
<sequence length="66" mass="7590">MEQREPTPAQLTLWMARMKSQQTAGAPPEEAIHILREMVSSWRAVQERTSEVIVYAKEQEPKLKAP</sequence>
<protein>
    <submittedName>
        <fullName evidence="1">Uncharacterized protein</fullName>
    </submittedName>
</protein>
<dbReference type="RefSeq" id="WP_209857426.1">
    <property type="nucleotide sequence ID" value="NZ_JAGGJV010000020.1"/>
</dbReference>
<organism evidence="1 2">
    <name type="scientific">Rhizobium herbae</name>
    <dbReference type="NCBI Taxonomy" id="508661"/>
    <lineage>
        <taxon>Bacteria</taxon>
        <taxon>Pseudomonadati</taxon>
        <taxon>Pseudomonadota</taxon>
        <taxon>Alphaproteobacteria</taxon>
        <taxon>Hyphomicrobiales</taxon>
        <taxon>Rhizobiaceae</taxon>
        <taxon>Rhizobium/Agrobacterium group</taxon>
        <taxon>Rhizobium</taxon>
    </lineage>
</organism>
<gene>
    <name evidence="1" type="ORF">J2Z75_005896</name>
</gene>